<keyword evidence="1" id="KW-0472">Membrane</keyword>
<reference evidence="3 4" key="1">
    <citation type="journal article" date="2018" name="Nat. Ecol. Evol.">
        <title>Shark genomes provide insights into elasmobranch evolution and the origin of vertebrates.</title>
        <authorList>
            <person name="Hara Y"/>
            <person name="Yamaguchi K"/>
            <person name="Onimaru K"/>
            <person name="Kadota M"/>
            <person name="Koyanagi M"/>
            <person name="Keeley SD"/>
            <person name="Tatsumi K"/>
            <person name="Tanaka K"/>
            <person name="Motone F"/>
            <person name="Kageyama Y"/>
            <person name="Nozu R"/>
            <person name="Adachi N"/>
            <person name="Nishimura O"/>
            <person name="Nakagawa R"/>
            <person name="Tanegashima C"/>
            <person name="Kiyatake I"/>
            <person name="Matsumoto R"/>
            <person name="Murakumo K"/>
            <person name="Nishida K"/>
            <person name="Terakita A"/>
            <person name="Kuratani S"/>
            <person name="Sato K"/>
            <person name="Hyodo S Kuraku.S."/>
        </authorList>
    </citation>
    <scope>NUCLEOTIDE SEQUENCE [LARGE SCALE GENOMIC DNA]</scope>
</reference>
<keyword evidence="1" id="KW-1133">Transmembrane helix</keyword>
<protein>
    <submittedName>
        <fullName evidence="3">Uncharacterized protein</fullName>
    </submittedName>
</protein>
<keyword evidence="2" id="KW-0732">Signal</keyword>
<comment type="caution">
    <text evidence="3">The sequence shown here is derived from an EMBL/GenBank/DDBJ whole genome shotgun (WGS) entry which is preliminary data.</text>
</comment>
<name>A0A401PJX6_SCYTO</name>
<dbReference type="EMBL" id="BFAA01002339">
    <property type="protein sequence ID" value="GCB73430.1"/>
    <property type="molecule type" value="Genomic_DNA"/>
</dbReference>
<dbReference type="AlphaFoldDB" id="A0A401PJX6"/>
<proteinExistence type="predicted"/>
<keyword evidence="1" id="KW-0812">Transmembrane</keyword>
<gene>
    <name evidence="3" type="ORF">scyTo_0006767</name>
</gene>
<keyword evidence="4" id="KW-1185">Reference proteome</keyword>
<evidence type="ECO:0000313" key="3">
    <source>
        <dbReference type="EMBL" id="GCB73430.1"/>
    </source>
</evidence>
<feature type="chain" id="PRO_5019453860" evidence="2">
    <location>
        <begin position="21"/>
        <end position="70"/>
    </location>
</feature>
<feature type="signal peptide" evidence="2">
    <location>
        <begin position="1"/>
        <end position="20"/>
    </location>
</feature>
<dbReference type="Proteomes" id="UP000288216">
    <property type="component" value="Unassembled WGS sequence"/>
</dbReference>
<evidence type="ECO:0000256" key="1">
    <source>
        <dbReference type="SAM" id="Phobius"/>
    </source>
</evidence>
<organism evidence="3 4">
    <name type="scientific">Scyliorhinus torazame</name>
    <name type="common">Cloudy catshark</name>
    <name type="synonym">Catulus torazame</name>
    <dbReference type="NCBI Taxonomy" id="75743"/>
    <lineage>
        <taxon>Eukaryota</taxon>
        <taxon>Metazoa</taxon>
        <taxon>Chordata</taxon>
        <taxon>Craniata</taxon>
        <taxon>Vertebrata</taxon>
        <taxon>Chondrichthyes</taxon>
        <taxon>Elasmobranchii</taxon>
        <taxon>Galeomorphii</taxon>
        <taxon>Galeoidea</taxon>
        <taxon>Carcharhiniformes</taxon>
        <taxon>Scyliorhinidae</taxon>
        <taxon>Scyliorhinus</taxon>
    </lineage>
</organism>
<feature type="transmembrane region" description="Helical" evidence="1">
    <location>
        <begin position="44"/>
        <end position="65"/>
    </location>
</feature>
<sequence>MNKMLICLLACCLMLSVSTAQKGITKPPASSTQGKINPTTPKNGAAGFVSATATLLVLPFLPVFLQRVLS</sequence>
<evidence type="ECO:0000256" key="2">
    <source>
        <dbReference type="SAM" id="SignalP"/>
    </source>
</evidence>
<evidence type="ECO:0000313" key="4">
    <source>
        <dbReference type="Proteomes" id="UP000288216"/>
    </source>
</evidence>
<accession>A0A401PJX6</accession>